<organism evidence="1 2">
    <name type="scientific">Planctomyces bekefii</name>
    <dbReference type="NCBI Taxonomy" id="1653850"/>
    <lineage>
        <taxon>Bacteria</taxon>
        <taxon>Pseudomonadati</taxon>
        <taxon>Planctomycetota</taxon>
        <taxon>Planctomycetia</taxon>
        <taxon>Planctomycetales</taxon>
        <taxon>Planctomycetaceae</taxon>
        <taxon>Planctomyces</taxon>
    </lineage>
</organism>
<dbReference type="InterPro" id="IPR036641">
    <property type="entry name" value="HPT_dom_sf"/>
</dbReference>
<evidence type="ECO:0000313" key="2">
    <source>
        <dbReference type="Proteomes" id="UP000321083"/>
    </source>
</evidence>
<comment type="caution">
    <text evidence="1">The sequence shown here is derived from an EMBL/GenBank/DDBJ whole genome shotgun (WGS) entry which is preliminary data.</text>
</comment>
<evidence type="ECO:0000313" key="1">
    <source>
        <dbReference type="EMBL" id="TWW11758.1"/>
    </source>
</evidence>
<dbReference type="AlphaFoldDB" id="A0A5C6MAD0"/>
<proteinExistence type="predicted"/>
<dbReference type="GO" id="GO:0000160">
    <property type="term" value="P:phosphorelay signal transduction system"/>
    <property type="evidence" value="ECO:0007669"/>
    <property type="project" value="InterPro"/>
</dbReference>
<keyword evidence="2" id="KW-1185">Reference proteome</keyword>
<dbReference type="EMBL" id="SRHE01000049">
    <property type="protein sequence ID" value="TWW11758.1"/>
    <property type="molecule type" value="Genomic_DNA"/>
</dbReference>
<dbReference type="Proteomes" id="UP000321083">
    <property type="component" value="Unassembled WGS sequence"/>
</dbReference>
<protein>
    <submittedName>
        <fullName evidence="1">Uncharacterized protein</fullName>
    </submittedName>
</protein>
<dbReference type="SUPFAM" id="SSF47226">
    <property type="entry name" value="Histidine-containing phosphotransfer domain, HPT domain"/>
    <property type="match status" value="1"/>
</dbReference>
<reference evidence="1 2" key="2">
    <citation type="submission" date="2019-08" db="EMBL/GenBank/DDBJ databases">
        <authorList>
            <person name="Henke P."/>
        </authorList>
    </citation>
    <scope>NUCLEOTIDE SEQUENCE [LARGE SCALE GENOMIC DNA]</scope>
    <source>
        <strain evidence="1">Phe10_nw2017</strain>
    </source>
</reference>
<reference evidence="1 2" key="1">
    <citation type="submission" date="2019-08" db="EMBL/GenBank/DDBJ databases">
        <title>100 year-old enigma solved: identification of Planctomyces bekefii, the type genus and species of the phylum Planctomycetes.</title>
        <authorList>
            <person name="Svetlana D.N."/>
            <person name="Overmann J."/>
        </authorList>
    </citation>
    <scope>NUCLEOTIDE SEQUENCE [LARGE SCALE GENOMIC DNA]</scope>
    <source>
        <strain evidence="1">Phe10_nw2017</strain>
    </source>
</reference>
<accession>A0A5C6MAD0</accession>
<gene>
    <name evidence="1" type="ORF">E3A20_04260</name>
</gene>
<sequence length="131" mass="13884">MSADLVALENTKAICGRILEGHEVICAKSEAAAAAFRDLHTLKGAASINNLGRLVNALHRSEGALDLICKQLLAGKVATQSHLEAFRLEITSVLAVADDVLKSKFSKAKTKTVGSREGGEDILKARFTKVG</sequence>
<name>A0A5C6MAD0_9PLAN</name>
<dbReference type="Gene3D" id="1.20.120.160">
    <property type="entry name" value="HPT domain"/>
    <property type="match status" value="1"/>
</dbReference>